<proteinExistence type="predicted"/>
<feature type="domain" description="FMN-binding" evidence="4">
    <location>
        <begin position="269"/>
        <end position="356"/>
    </location>
</feature>
<evidence type="ECO:0000256" key="3">
    <source>
        <dbReference type="SAM" id="Phobius"/>
    </source>
</evidence>
<feature type="transmembrane region" description="Helical" evidence="3">
    <location>
        <begin position="439"/>
        <end position="460"/>
    </location>
</feature>
<dbReference type="OrthoDB" id="235065at2"/>
<keyword evidence="3" id="KW-0812">Transmembrane</keyword>
<dbReference type="AlphaFoldDB" id="A0A517MNL3"/>
<evidence type="ECO:0000256" key="1">
    <source>
        <dbReference type="SAM" id="Coils"/>
    </source>
</evidence>
<protein>
    <submittedName>
        <fullName evidence="5">Electron transport complex subunit RsxG</fullName>
    </submittedName>
</protein>
<dbReference type="Pfam" id="PF12801">
    <property type="entry name" value="Fer4_5"/>
    <property type="match status" value="2"/>
</dbReference>
<dbReference type="GO" id="GO:0016020">
    <property type="term" value="C:membrane"/>
    <property type="evidence" value="ECO:0007669"/>
    <property type="project" value="InterPro"/>
</dbReference>
<dbReference type="Pfam" id="PF04205">
    <property type="entry name" value="FMN_bind"/>
    <property type="match status" value="1"/>
</dbReference>
<dbReference type="GO" id="GO:0010181">
    <property type="term" value="F:FMN binding"/>
    <property type="evidence" value="ECO:0007669"/>
    <property type="project" value="InterPro"/>
</dbReference>
<keyword evidence="1" id="KW-0175">Coiled coil</keyword>
<reference evidence="5 6" key="1">
    <citation type="submission" date="2019-02" db="EMBL/GenBank/DDBJ databases">
        <title>Deep-cultivation of Planctomycetes and their phenomic and genomic characterization uncovers novel biology.</title>
        <authorList>
            <person name="Wiegand S."/>
            <person name="Jogler M."/>
            <person name="Boedeker C."/>
            <person name="Pinto D."/>
            <person name="Vollmers J."/>
            <person name="Rivas-Marin E."/>
            <person name="Kohn T."/>
            <person name="Peeters S.H."/>
            <person name="Heuer A."/>
            <person name="Rast P."/>
            <person name="Oberbeckmann S."/>
            <person name="Bunk B."/>
            <person name="Jeske O."/>
            <person name="Meyerdierks A."/>
            <person name="Storesund J.E."/>
            <person name="Kallscheuer N."/>
            <person name="Luecker S."/>
            <person name="Lage O.M."/>
            <person name="Pohl T."/>
            <person name="Merkel B.J."/>
            <person name="Hornburger P."/>
            <person name="Mueller R.-W."/>
            <person name="Bruemmer F."/>
            <person name="Labrenz M."/>
            <person name="Spormann A.M."/>
            <person name="Op den Camp H."/>
            <person name="Overmann J."/>
            <person name="Amann R."/>
            <person name="Jetten M.S.M."/>
            <person name="Mascher T."/>
            <person name="Medema M.H."/>
            <person name="Devos D.P."/>
            <person name="Kaster A.-K."/>
            <person name="Ovreas L."/>
            <person name="Rohde M."/>
            <person name="Galperin M.Y."/>
            <person name="Jogler C."/>
        </authorList>
    </citation>
    <scope>NUCLEOTIDE SEQUENCE [LARGE SCALE GENOMIC DNA]</scope>
    <source>
        <strain evidence="5 6">FF011L</strain>
    </source>
</reference>
<evidence type="ECO:0000313" key="5">
    <source>
        <dbReference type="EMBL" id="QDS96478.1"/>
    </source>
</evidence>
<dbReference type="EMBL" id="CP036262">
    <property type="protein sequence ID" value="QDS96478.1"/>
    <property type="molecule type" value="Genomic_DNA"/>
</dbReference>
<dbReference type="InterPro" id="IPR017896">
    <property type="entry name" value="4Fe4S_Fe-S-bd"/>
</dbReference>
<feature type="transmembrane region" description="Helical" evidence="3">
    <location>
        <begin position="408"/>
        <end position="433"/>
    </location>
</feature>
<keyword evidence="3" id="KW-0472">Membrane</keyword>
<gene>
    <name evidence="5" type="primary">rsxG</name>
    <name evidence="5" type="ORF">FF011L_52890</name>
</gene>
<dbReference type="RefSeq" id="WP_145354616.1">
    <property type="nucleotide sequence ID" value="NZ_CP036262.1"/>
</dbReference>
<evidence type="ECO:0000256" key="2">
    <source>
        <dbReference type="SAM" id="MobiDB-lite"/>
    </source>
</evidence>
<dbReference type="SMART" id="SM00900">
    <property type="entry name" value="FMN_bind"/>
    <property type="match status" value="2"/>
</dbReference>
<evidence type="ECO:0000259" key="4">
    <source>
        <dbReference type="SMART" id="SM00900"/>
    </source>
</evidence>
<feature type="region of interest" description="Disordered" evidence="2">
    <location>
        <begin position="1"/>
        <end position="26"/>
    </location>
</feature>
<keyword evidence="3" id="KW-1133">Transmembrane helix</keyword>
<sequence length="597" mass="65694">MSKPERALPVVNVPSGSTNHQAEGLPPARRRWRTVAVHGLRLFLLMLLVATLRYAQQRRYAQASQVQETAVAKPSAGALSAWFGKRAVCGPVSQDDANGAFRVVVDDQGEPLGKILQTMPMTENITGYRGPNNLLLGLDGENRIVGVELEKSWDTVDHVLAIQEEPAFFNQFLDADPTSSRQVVDVVSGATLTSLAIRDAVAVRRGESISVSARFPESLTLAEAEKFFPEASKLVPSEFSEAERTVLNREGERLGTLVRTGPYEDHLNGYQGPTELLLGLDPEGRLQQIVIRSSFDNQPYVSYMDDEPWYFDPLRNQTWEELAVLDVRELGMEGVSGATMTSMAAAETVIAAAENRLQQIEEQRATELRLAERTRVQWSAKSIASIVILVFGFGLSRSRLRGNRIVRLGWQVVVIVGFGLLTGNLLSIALVMGWSSGGIAWRLAPGLAAVYVVSLGLAAISKTPYYCAQICPHGAIQQRLPRRFKLPRFLKRFRGPYIAVSLLVAAYVVTLIGWETNLAAWEPFDAYLWWTGAGGGILLAVVTIVISLFEPMAYCRYGCPTGQLLTYLRPHRKSAEVTPGDAVVVAMLLGSWVWLLV</sequence>
<keyword evidence="6" id="KW-1185">Reference proteome</keyword>
<feature type="coiled-coil region" evidence="1">
    <location>
        <begin position="343"/>
        <end position="370"/>
    </location>
</feature>
<name>A0A517MNL3_9BACT</name>
<feature type="transmembrane region" description="Helical" evidence="3">
    <location>
        <begin position="495"/>
        <end position="514"/>
    </location>
</feature>
<feature type="domain" description="FMN-binding" evidence="4">
    <location>
        <begin position="127"/>
        <end position="208"/>
    </location>
</feature>
<accession>A0A517MNL3</accession>
<organism evidence="5 6">
    <name type="scientific">Roseimaritima multifibrata</name>
    <dbReference type="NCBI Taxonomy" id="1930274"/>
    <lineage>
        <taxon>Bacteria</taxon>
        <taxon>Pseudomonadati</taxon>
        <taxon>Planctomycetota</taxon>
        <taxon>Planctomycetia</taxon>
        <taxon>Pirellulales</taxon>
        <taxon>Pirellulaceae</taxon>
        <taxon>Roseimaritima</taxon>
    </lineage>
</organism>
<evidence type="ECO:0000313" key="6">
    <source>
        <dbReference type="Proteomes" id="UP000320672"/>
    </source>
</evidence>
<dbReference type="Proteomes" id="UP000320672">
    <property type="component" value="Chromosome"/>
</dbReference>
<feature type="transmembrane region" description="Helical" evidence="3">
    <location>
        <begin position="526"/>
        <end position="549"/>
    </location>
</feature>
<dbReference type="InterPro" id="IPR007329">
    <property type="entry name" value="FMN-bd"/>
</dbReference>
<dbReference type="KEGG" id="rml:FF011L_52890"/>
<feature type="transmembrane region" description="Helical" evidence="3">
    <location>
        <begin position="378"/>
        <end position="396"/>
    </location>
</feature>